<evidence type="ECO:0000313" key="3">
    <source>
        <dbReference type="Proteomes" id="UP000248659"/>
    </source>
</evidence>
<name>A0ABX9DBT1_9RHOB</name>
<comment type="caution">
    <text evidence="2">The sequence shown here is derived from an EMBL/GenBank/DDBJ whole genome shotgun (WGS) entry which is preliminary data.</text>
</comment>
<feature type="compositionally biased region" description="Basic and acidic residues" evidence="1">
    <location>
        <begin position="59"/>
        <end position="72"/>
    </location>
</feature>
<evidence type="ECO:0000256" key="1">
    <source>
        <dbReference type="SAM" id="MobiDB-lite"/>
    </source>
</evidence>
<evidence type="ECO:0000313" key="2">
    <source>
        <dbReference type="EMBL" id="RAP39782.1"/>
    </source>
</evidence>
<gene>
    <name evidence="2" type="ORF">BYZ73_18685</name>
</gene>
<dbReference type="Proteomes" id="UP000248659">
    <property type="component" value="Unassembled WGS sequence"/>
</dbReference>
<accession>A0ABX9DBT1</accession>
<sequence length="72" mass="7950">MTRSPAVSYGVNALAILPFLLALCHSSARAGRLAEELETMEKTHEAQRRMLDVAAGPHSSDDLAQRRRDGRF</sequence>
<feature type="region of interest" description="Disordered" evidence="1">
    <location>
        <begin position="51"/>
        <end position="72"/>
    </location>
</feature>
<reference evidence="2 3" key="1">
    <citation type="submission" date="2017-01" db="EMBL/GenBank/DDBJ databases">
        <title>Genome sequence of Rhodovulum viride JA756.</title>
        <authorList>
            <person name="Lakshmi K.V."/>
            <person name="Tushar L.D."/>
            <person name="Sasikala C."/>
            <person name="Venkataramana C."/>
        </authorList>
    </citation>
    <scope>NUCLEOTIDE SEQUENCE [LARGE SCALE GENOMIC DNA]</scope>
    <source>
        <strain evidence="2 3">JA756</strain>
    </source>
</reference>
<proteinExistence type="predicted"/>
<dbReference type="EMBL" id="MUAV01000031">
    <property type="protein sequence ID" value="RAP39782.1"/>
    <property type="molecule type" value="Genomic_DNA"/>
</dbReference>
<protein>
    <submittedName>
        <fullName evidence="2">Uncharacterized protein</fullName>
    </submittedName>
</protein>
<organism evidence="2 3">
    <name type="scientific">Rhodovulum viride</name>
    <dbReference type="NCBI Taxonomy" id="1231134"/>
    <lineage>
        <taxon>Bacteria</taxon>
        <taxon>Pseudomonadati</taxon>
        <taxon>Pseudomonadota</taxon>
        <taxon>Alphaproteobacteria</taxon>
        <taxon>Rhodobacterales</taxon>
        <taxon>Paracoccaceae</taxon>
        <taxon>Rhodovulum</taxon>
    </lineage>
</organism>
<keyword evidence="3" id="KW-1185">Reference proteome</keyword>